<dbReference type="PIRSF" id="PIRSF028757">
    <property type="entry name" value="LD-carboxypeptidase"/>
    <property type="match status" value="1"/>
</dbReference>
<dbReference type="InterPro" id="IPR003507">
    <property type="entry name" value="S66_fam"/>
</dbReference>
<evidence type="ECO:0000256" key="1">
    <source>
        <dbReference type="ARBA" id="ARBA00010233"/>
    </source>
</evidence>
<evidence type="ECO:0000256" key="2">
    <source>
        <dbReference type="ARBA" id="ARBA00022645"/>
    </source>
</evidence>
<feature type="domain" description="LD-carboxypeptidase C-terminal" evidence="7">
    <location>
        <begin position="172"/>
        <end position="282"/>
    </location>
</feature>
<evidence type="ECO:0000313" key="8">
    <source>
        <dbReference type="EMBL" id="WAL69157.1"/>
    </source>
</evidence>
<dbReference type="InterPro" id="IPR040449">
    <property type="entry name" value="Peptidase_S66_N"/>
</dbReference>
<evidence type="ECO:0000256" key="5">
    <source>
        <dbReference type="ARBA" id="ARBA00022825"/>
    </source>
</evidence>
<dbReference type="RefSeq" id="WP_268759244.1">
    <property type="nucleotide sequence ID" value="NZ_CP113836.1"/>
</dbReference>
<gene>
    <name evidence="8" type="ORF">ORV05_15770</name>
</gene>
<keyword evidence="9" id="KW-1185">Reference proteome</keyword>
<proteinExistence type="inferred from homology"/>
<dbReference type="Pfam" id="PF17676">
    <property type="entry name" value="Peptidase_S66C"/>
    <property type="match status" value="1"/>
</dbReference>
<dbReference type="SUPFAM" id="SSF141986">
    <property type="entry name" value="LD-carboxypeptidase A C-terminal domain-like"/>
    <property type="match status" value="1"/>
</dbReference>
<protein>
    <submittedName>
        <fullName evidence="8">LD-carboxypeptidase</fullName>
    </submittedName>
</protein>
<dbReference type="EMBL" id="CP113836">
    <property type="protein sequence ID" value="WAL69157.1"/>
    <property type="molecule type" value="Genomic_DNA"/>
</dbReference>
<dbReference type="Gene3D" id="3.50.30.60">
    <property type="entry name" value="LD-carboxypeptidase A C-terminal domain-like"/>
    <property type="match status" value="1"/>
</dbReference>
<keyword evidence="2" id="KW-0121">Carboxypeptidase</keyword>
<evidence type="ECO:0000313" key="9">
    <source>
        <dbReference type="Proteomes" id="UP001163203"/>
    </source>
</evidence>
<dbReference type="PANTHER" id="PTHR30237">
    <property type="entry name" value="MURAMOYLTETRAPEPTIDE CARBOXYPEPTIDASE"/>
    <property type="match status" value="1"/>
</dbReference>
<feature type="domain" description="LD-carboxypeptidase N-terminal" evidence="6">
    <location>
        <begin position="10"/>
        <end position="129"/>
    </location>
</feature>
<dbReference type="InterPro" id="IPR029062">
    <property type="entry name" value="Class_I_gatase-like"/>
</dbReference>
<dbReference type="Proteomes" id="UP001163203">
    <property type="component" value="Chromosome"/>
</dbReference>
<dbReference type="Gene3D" id="3.40.50.10740">
    <property type="entry name" value="Class I glutamine amidotransferase-like"/>
    <property type="match status" value="1"/>
</dbReference>
<dbReference type="InterPro" id="IPR027461">
    <property type="entry name" value="Carboxypeptidase_A_C_sf"/>
</dbReference>
<evidence type="ECO:0000259" key="7">
    <source>
        <dbReference type="Pfam" id="PF17676"/>
    </source>
</evidence>
<dbReference type="CDD" id="cd07025">
    <property type="entry name" value="Peptidase_S66"/>
    <property type="match status" value="1"/>
</dbReference>
<reference evidence="8" key="1">
    <citation type="submission" date="2022-11" db="EMBL/GenBank/DDBJ databases">
        <authorList>
            <person name="Mo P."/>
        </authorList>
    </citation>
    <scope>NUCLEOTIDE SEQUENCE</scope>
    <source>
        <strain evidence="8">HUAS 11-8</strain>
    </source>
</reference>
<dbReference type="InterPro" id="IPR040921">
    <property type="entry name" value="Peptidase_S66C"/>
</dbReference>
<name>A0ABY7BD35_9PSEU</name>
<accession>A0ABY7BD35</accession>
<comment type="similarity">
    <text evidence="1">Belongs to the peptidase S66 family.</text>
</comment>
<organism evidence="8 9">
    <name type="scientific">Amycolatopsis cynarae</name>
    <dbReference type="NCBI Taxonomy" id="2995223"/>
    <lineage>
        <taxon>Bacteria</taxon>
        <taxon>Bacillati</taxon>
        <taxon>Actinomycetota</taxon>
        <taxon>Actinomycetes</taxon>
        <taxon>Pseudonocardiales</taxon>
        <taxon>Pseudonocardiaceae</taxon>
        <taxon>Amycolatopsis</taxon>
    </lineage>
</organism>
<evidence type="ECO:0000256" key="3">
    <source>
        <dbReference type="ARBA" id="ARBA00022670"/>
    </source>
</evidence>
<keyword evidence="5" id="KW-0720">Serine protease</keyword>
<dbReference type="Pfam" id="PF02016">
    <property type="entry name" value="Peptidase_S66"/>
    <property type="match status" value="1"/>
</dbReference>
<keyword evidence="3" id="KW-0645">Protease</keyword>
<sequence length="295" mass="30763">MRRLEPGDTVALVTPAGPVPSEVLDRAVAALEAWGLVVRRPPTPGTGTGTVPPYLADGDERRAADFQAAWLDPGVAAVIAARGGYGTQRMLDLVDWSALRAAGPKPFAGSSDITALHQAIATHLSWPTLFSPMPAGTFWDEEASEGLRRMLFGPATPVVLPAAEALSPGIARGPLTGGNLSLLAAGLGTPEQRGAAGAIVVLEDVEEQPYRLDRMLTQLLRAGWFDGVAGIALGSWTGCGEPEAVRAVMLDRLCPLGVPILWDLRFGHLPGAATLPLGGEAVLDATTLHLTVTPK</sequence>
<dbReference type="PANTHER" id="PTHR30237:SF2">
    <property type="entry name" value="MUREIN TETRAPEPTIDE CARBOXYPEPTIDASE"/>
    <property type="match status" value="1"/>
</dbReference>
<evidence type="ECO:0000256" key="4">
    <source>
        <dbReference type="ARBA" id="ARBA00022801"/>
    </source>
</evidence>
<dbReference type="SUPFAM" id="SSF52317">
    <property type="entry name" value="Class I glutamine amidotransferase-like"/>
    <property type="match status" value="1"/>
</dbReference>
<evidence type="ECO:0000259" key="6">
    <source>
        <dbReference type="Pfam" id="PF02016"/>
    </source>
</evidence>
<keyword evidence="4" id="KW-0378">Hydrolase</keyword>
<dbReference type="InterPro" id="IPR027478">
    <property type="entry name" value="LdcA_N"/>
</dbReference>